<protein>
    <recommendedName>
        <fullName evidence="4">DUF6286 domain-containing protein</fullName>
    </recommendedName>
</protein>
<reference evidence="5 6" key="1">
    <citation type="submission" date="2014-07" db="EMBL/GenBank/DDBJ databases">
        <title>Genome Sequence of Rhodococcus opacus Strain R7, a Biodegrader of Mono- and Polycyclic Aromatic Hydrocarbons.</title>
        <authorList>
            <person name="Di Gennaro P."/>
            <person name="Zampolli J."/>
            <person name="Presti I."/>
            <person name="Cappelletti M."/>
            <person name="D'Ursi P."/>
            <person name="Orro A."/>
            <person name="Mezzelani A."/>
            <person name="Milanesi L."/>
        </authorList>
    </citation>
    <scope>NUCLEOTIDE SEQUENCE [LARGE SCALE GENOMIC DNA]</scope>
    <source>
        <strain evidence="5 6">R7</strain>
    </source>
</reference>
<evidence type="ECO:0000256" key="2">
    <source>
        <dbReference type="SAM" id="MobiDB-lite"/>
    </source>
</evidence>
<organism evidence="5 6">
    <name type="scientific">Rhodococcus opacus</name>
    <name type="common">Nocardia opaca</name>
    <dbReference type="NCBI Taxonomy" id="37919"/>
    <lineage>
        <taxon>Bacteria</taxon>
        <taxon>Bacillati</taxon>
        <taxon>Actinomycetota</taxon>
        <taxon>Actinomycetes</taxon>
        <taxon>Mycobacteriales</taxon>
        <taxon>Nocardiaceae</taxon>
        <taxon>Rhodococcus</taxon>
    </lineage>
</organism>
<dbReference type="EMBL" id="CP008947">
    <property type="protein sequence ID" value="AII09258.1"/>
    <property type="molecule type" value="Genomic_DNA"/>
</dbReference>
<dbReference type="Pfam" id="PF19803">
    <property type="entry name" value="DUF6286"/>
    <property type="match status" value="1"/>
</dbReference>
<dbReference type="AlphaFoldDB" id="A0A076EV83"/>
<evidence type="ECO:0000256" key="3">
    <source>
        <dbReference type="SAM" id="Phobius"/>
    </source>
</evidence>
<dbReference type="InterPro" id="IPR046253">
    <property type="entry name" value="DUF6286"/>
</dbReference>
<accession>A0A076EV83</accession>
<dbReference type="eggNOG" id="COG1302">
    <property type="taxonomic scope" value="Bacteria"/>
</dbReference>
<feature type="transmembrane region" description="Helical" evidence="3">
    <location>
        <begin position="162"/>
        <end position="182"/>
    </location>
</feature>
<feature type="transmembrane region" description="Helical" evidence="3">
    <location>
        <begin position="213"/>
        <end position="233"/>
    </location>
</feature>
<gene>
    <name evidence="5" type="ORF">EP51_33325</name>
</gene>
<evidence type="ECO:0000313" key="5">
    <source>
        <dbReference type="EMBL" id="AII09258.1"/>
    </source>
</evidence>
<dbReference type="Proteomes" id="UP000028488">
    <property type="component" value="Chromosome"/>
</dbReference>
<dbReference type="PANTHER" id="PTHR34297:SF3">
    <property type="entry name" value="ALKALINE SHOCK PROTEIN 23"/>
    <property type="match status" value="1"/>
</dbReference>
<evidence type="ECO:0000256" key="1">
    <source>
        <dbReference type="ARBA" id="ARBA00005721"/>
    </source>
</evidence>
<proteinExistence type="inferred from homology"/>
<dbReference type="InterPro" id="IPR005531">
    <property type="entry name" value="Asp23"/>
</dbReference>
<keyword evidence="3" id="KW-0472">Membrane</keyword>
<evidence type="ECO:0000313" key="6">
    <source>
        <dbReference type="Proteomes" id="UP000028488"/>
    </source>
</evidence>
<comment type="similarity">
    <text evidence="1">Belongs to the asp23 family.</text>
</comment>
<dbReference type="Pfam" id="PF03780">
    <property type="entry name" value="Asp23"/>
    <property type="match status" value="1"/>
</dbReference>
<evidence type="ECO:0000259" key="4">
    <source>
        <dbReference type="Pfam" id="PF19803"/>
    </source>
</evidence>
<feature type="region of interest" description="Disordered" evidence="2">
    <location>
        <begin position="124"/>
        <end position="153"/>
    </location>
</feature>
<dbReference type="RefSeq" id="WP_112301823.1">
    <property type="nucleotide sequence ID" value="NZ_CP008947.1"/>
</dbReference>
<keyword evidence="3" id="KW-1133">Transmembrane helix</keyword>
<dbReference type="PANTHER" id="PTHR34297">
    <property type="entry name" value="HYPOTHETICAL CYTOSOLIC PROTEIN-RELATED"/>
    <property type="match status" value="1"/>
</dbReference>
<name>A0A076EV83_RHOOP</name>
<feature type="domain" description="DUF6286" evidence="4">
    <location>
        <begin position="223"/>
        <end position="325"/>
    </location>
</feature>
<sequence length="326" mass="34482">MAEPFTAPPAGPHDDAALDDTALRGELVIKERAVVKIAVAAALQVPGVVKQSGGLSRLTGRELPRADVSTGAGAVAINLYIAVQWPCHLDLVNRRLRAQVHRQVEQMTGMPVIELNIVVVGTESAAPEDSSTESRYSEQGDPAAPPAPVAPIRPRTPRATPAAVPAAIIVAVGALGLAVVAARELLIMRGTFANAPWIRNTVQWLGRLHWSEWIVPVAAGAIVLGVVFIVAALKPRPRTHLPLAVGDTPIVWLRPTDLARNSSSHAKTVPGVLSAHTTVDRKHVTVRVVRTESTPAGDVAISVREAVEPTLSLLGTSPELRVQVKP</sequence>
<keyword evidence="3" id="KW-0812">Transmembrane</keyword>